<dbReference type="AlphaFoldDB" id="A0A0F9IWS5"/>
<comment type="caution">
    <text evidence="1">The sequence shown here is derived from an EMBL/GenBank/DDBJ whole genome shotgun (WGS) entry which is preliminary data.</text>
</comment>
<gene>
    <name evidence="1" type="ORF">LCGC14_1827060</name>
</gene>
<evidence type="ECO:0000313" key="1">
    <source>
        <dbReference type="EMBL" id="KKL98170.1"/>
    </source>
</evidence>
<organism evidence="1">
    <name type="scientific">marine sediment metagenome</name>
    <dbReference type="NCBI Taxonomy" id="412755"/>
    <lineage>
        <taxon>unclassified sequences</taxon>
        <taxon>metagenomes</taxon>
        <taxon>ecological metagenomes</taxon>
    </lineage>
</organism>
<name>A0A0F9IWS5_9ZZZZ</name>
<accession>A0A0F9IWS5</accession>
<sequence>MSWGEGEYYNEWATPDHEFFCCNCGQQIYYPYVWRNIDKSEELTEEWKIIKKKVYMQINETGKHIRLCECCDKFYTSEQLIKSFLRKRYGIRTRAKEKLKKWNDIEESKRQKAVKKFGRKVMVYELCPDCGGTGFIQPGPDEYRKSCDNCLNGEITKLISF</sequence>
<dbReference type="EMBL" id="LAZR01017982">
    <property type="protein sequence ID" value="KKL98170.1"/>
    <property type="molecule type" value="Genomic_DNA"/>
</dbReference>
<reference evidence="1" key="1">
    <citation type="journal article" date="2015" name="Nature">
        <title>Complex archaea that bridge the gap between prokaryotes and eukaryotes.</title>
        <authorList>
            <person name="Spang A."/>
            <person name="Saw J.H."/>
            <person name="Jorgensen S.L."/>
            <person name="Zaremba-Niedzwiedzka K."/>
            <person name="Martijn J."/>
            <person name="Lind A.E."/>
            <person name="van Eijk R."/>
            <person name="Schleper C."/>
            <person name="Guy L."/>
            <person name="Ettema T.J."/>
        </authorList>
    </citation>
    <scope>NUCLEOTIDE SEQUENCE</scope>
</reference>
<proteinExistence type="predicted"/>
<protein>
    <submittedName>
        <fullName evidence="1">Uncharacterized protein</fullName>
    </submittedName>
</protein>